<reference evidence="1" key="1">
    <citation type="submission" date="2018-11" db="EMBL/GenBank/DDBJ databases">
        <authorList>
            <consortium name="Genoscope - CEA"/>
            <person name="William W."/>
        </authorList>
    </citation>
    <scope>NUCLEOTIDE SEQUENCE</scope>
</reference>
<gene>
    <name evidence="1" type="ORF">BRAA05T21274Z</name>
</gene>
<organism evidence="1">
    <name type="scientific">Brassica campestris</name>
    <name type="common">Field mustard</name>
    <dbReference type="NCBI Taxonomy" id="3711"/>
    <lineage>
        <taxon>Eukaryota</taxon>
        <taxon>Viridiplantae</taxon>
        <taxon>Streptophyta</taxon>
        <taxon>Embryophyta</taxon>
        <taxon>Tracheophyta</taxon>
        <taxon>Spermatophyta</taxon>
        <taxon>Magnoliopsida</taxon>
        <taxon>eudicotyledons</taxon>
        <taxon>Gunneridae</taxon>
        <taxon>Pentapetalae</taxon>
        <taxon>rosids</taxon>
        <taxon>malvids</taxon>
        <taxon>Brassicales</taxon>
        <taxon>Brassicaceae</taxon>
        <taxon>Brassiceae</taxon>
        <taxon>Brassica</taxon>
    </lineage>
</organism>
<proteinExistence type="predicted"/>
<protein>
    <submittedName>
        <fullName evidence="1">Uncharacterized protein</fullName>
    </submittedName>
</protein>
<evidence type="ECO:0000313" key="1">
    <source>
        <dbReference type="EMBL" id="VDC71560.1"/>
    </source>
</evidence>
<dbReference type="AlphaFoldDB" id="A0A3P5ZFH4"/>
<name>A0A3P5ZFH4_BRACM</name>
<sequence>MITETVLLFKFLHQSIFSRLFVEVVTHDAISGIHDVNTQTGSVSFELCFYEADVPGLRKVALRTEINTSPPFGSVQEAVTWYRGRGYWVPLKLQDNYIGCYQQMEEAARAEETLAIAEISMLSSLNGESEDDSEFWYRKPPESPLSPRGLRNVTDFSTNHSSRNDRNEVVLESRIAVEKNQKASGDAEKSTIFIIAENIHQRYNRGILRSPFVNHRITMDSGQKLDVIHSRGI</sequence>
<accession>A0A3P5ZFH4</accession>
<dbReference type="EMBL" id="LR031570">
    <property type="protein sequence ID" value="VDC71560.1"/>
    <property type="molecule type" value="Genomic_DNA"/>
</dbReference>